<dbReference type="InterPro" id="IPR036921">
    <property type="entry name" value="PurM-like_N_sf"/>
</dbReference>
<dbReference type="Proteomes" id="UP000474957">
    <property type="component" value="Unassembled WGS sequence"/>
</dbReference>
<dbReference type="Gene3D" id="3.90.650.10">
    <property type="entry name" value="PurM-like C-terminal domain"/>
    <property type="match status" value="1"/>
</dbReference>
<protein>
    <submittedName>
        <fullName evidence="4">Hydrogenase expression/formation protein HypE</fullName>
    </submittedName>
</protein>
<dbReference type="InterPro" id="IPR010918">
    <property type="entry name" value="PurM-like_C_dom"/>
</dbReference>
<dbReference type="AlphaFoldDB" id="A0A6L5Z574"/>
<dbReference type="Pfam" id="PF02769">
    <property type="entry name" value="AIRS_C"/>
    <property type="match status" value="1"/>
</dbReference>
<reference evidence="4 5" key="1">
    <citation type="submission" date="2019-10" db="EMBL/GenBank/DDBJ databases">
        <title>Cognatihalovulum marinum gen. nov. sp. nov., a new member of the family Rhodobacteraceae isolated from deep seawater of the Northwest Indian Ocean.</title>
        <authorList>
            <person name="Ruan C."/>
            <person name="Wang J."/>
            <person name="Zheng X."/>
            <person name="Song L."/>
            <person name="Zhu Y."/>
            <person name="Huang Y."/>
            <person name="Lu Z."/>
            <person name="Du W."/>
            <person name="Huang L."/>
            <person name="Dai X."/>
        </authorList>
    </citation>
    <scope>NUCLEOTIDE SEQUENCE [LARGE SCALE GENOMIC DNA]</scope>
    <source>
        <strain evidence="4 5">2CG4</strain>
    </source>
</reference>
<dbReference type="RefSeq" id="WP_325063291.1">
    <property type="nucleotide sequence ID" value="NZ_WIND01000017.1"/>
</dbReference>
<evidence type="ECO:0000259" key="2">
    <source>
        <dbReference type="Pfam" id="PF00586"/>
    </source>
</evidence>
<dbReference type="InterPro" id="IPR011854">
    <property type="entry name" value="HypE"/>
</dbReference>
<dbReference type="InterPro" id="IPR016188">
    <property type="entry name" value="PurM-like_N"/>
</dbReference>
<dbReference type="PANTHER" id="PTHR30303:SF0">
    <property type="entry name" value="CARBAMOYL DEHYDRATASE HYPE"/>
    <property type="match status" value="1"/>
</dbReference>
<dbReference type="SUPFAM" id="SSF55326">
    <property type="entry name" value="PurM N-terminal domain-like"/>
    <property type="match status" value="1"/>
</dbReference>
<dbReference type="PANTHER" id="PTHR30303">
    <property type="entry name" value="HYDROGENASE ISOENZYMES FORMATION PROTEIN HYPE"/>
    <property type="match status" value="1"/>
</dbReference>
<dbReference type="Pfam" id="PF00586">
    <property type="entry name" value="AIRS"/>
    <property type="match status" value="1"/>
</dbReference>
<name>A0A6L5Z574_9RHOB</name>
<gene>
    <name evidence="4" type="primary">hypE</name>
    <name evidence="4" type="ORF">GE300_16865</name>
</gene>
<evidence type="ECO:0000256" key="1">
    <source>
        <dbReference type="ARBA" id="ARBA00006243"/>
    </source>
</evidence>
<organism evidence="4 5">
    <name type="scientific">Halovulum marinum</name>
    <dbReference type="NCBI Taxonomy" id="2662447"/>
    <lineage>
        <taxon>Bacteria</taxon>
        <taxon>Pseudomonadati</taxon>
        <taxon>Pseudomonadota</taxon>
        <taxon>Alphaproteobacteria</taxon>
        <taxon>Rhodobacterales</taxon>
        <taxon>Paracoccaceae</taxon>
        <taxon>Halovulum</taxon>
    </lineage>
</organism>
<proteinExistence type="inferred from homology"/>
<accession>A0A6L5Z574</accession>
<dbReference type="SUPFAM" id="SSF56042">
    <property type="entry name" value="PurM C-terminal domain-like"/>
    <property type="match status" value="1"/>
</dbReference>
<keyword evidence="5" id="KW-1185">Reference proteome</keyword>
<comment type="caution">
    <text evidence="4">The sequence shown here is derived from an EMBL/GenBank/DDBJ whole genome shotgun (WGS) entry which is preliminary data.</text>
</comment>
<feature type="domain" description="PurM-like N-terminal" evidence="2">
    <location>
        <begin position="59"/>
        <end position="162"/>
    </location>
</feature>
<dbReference type="PIRSF" id="PIRSF005644">
    <property type="entry name" value="Hdrgns_mtr_HypE"/>
    <property type="match status" value="1"/>
</dbReference>
<evidence type="ECO:0000259" key="3">
    <source>
        <dbReference type="Pfam" id="PF02769"/>
    </source>
</evidence>
<evidence type="ECO:0000313" key="4">
    <source>
        <dbReference type="EMBL" id="MSU91255.1"/>
    </source>
</evidence>
<dbReference type="InterPro" id="IPR036676">
    <property type="entry name" value="PurM-like_C_sf"/>
</dbReference>
<dbReference type="GO" id="GO:0051604">
    <property type="term" value="P:protein maturation"/>
    <property type="evidence" value="ECO:0007669"/>
    <property type="project" value="TreeGrafter"/>
</dbReference>
<sequence>MADDAAPRRGPRGEAVTLAHGAGGRAMRDLIDGIFLAAFGNAGIAALEDQARLPLADFGGGGLAFTTDSFVIDPVFFPGGDIGRLAVCGTVNDLVVGGARPVALSCSVILEEGLPLADLRRIAASMAAAAAEAGCRIVTGDTKVVPRGAADRIFVNTAGIGSIPQGRELAATRIRPGDALIVNSTLGLHGAAVMAARGDLGLATALESDCRPLGALVEALLDAAPGTHAIRDATRGGVATVLNEFADAAGVCCRIDEDRLPLTEAVRGLSEILGLDPLYLANEGLFVAAVPEPEAEAALAVLRPLPGGAAACRIGTVTGAPAGRVVMTSFFGGERLVDMLEGDQLPRIC</sequence>
<dbReference type="EMBL" id="WIND01000017">
    <property type="protein sequence ID" value="MSU91255.1"/>
    <property type="molecule type" value="Genomic_DNA"/>
</dbReference>
<evidence type="ECO:0000313" key="5">
    <source>
        <dbReference type="Proteomes" id="UP000474957"/>
    </source>
</evidence>
<dbReference type="Gene3D" id="3.30.1330.10">
    <property type="entry name" value="PurM-like, N-terminal domain"/>
    <property type="match status" value="1"/>
</dbReference>
<dbReference type="NCBIfam" id="TIGR02124">
    <property type="entry name" value="hypE"/>
    <property type="match status" value="1"/>
</dbReference>
<comment type="similarity">
    <text evidence="1">Belongs to the HypE family.</text>
</comment>
<dbReference type="CDD" id="cd02197">
    <property type="entry name" value="HypE"/>
    <property type="match status" value="1"/>
</dbReference>
<feature type="domain" description="PurM-like C-terminal" evidence="3">
    <location>
        <begin position="175"/>
        <end position="326"/>
    </location>
</feature>